<keyword evidence="2" id="KW-0812">Transmembrane</keyword>
<dbReference type="EMBL" id="HBGK01028908">
    <property type="protein sequence ID" value="CAD9287156.1"/>
    <property type="molecule type" value="Transcribed_RNA"/>
</dbReference>
<evidence type="ECO:0000256" key="1">
    <source>
        <dbReference type="SAM" id="MobiDB-lite"/>
    </source>
</evidence>
<reference evidence="3" key="1">
    <citation type="submission" date="2021-01" db="EMBL/GenBank/DDBJ databases">
        <authorList>
            <person name="Corre E."/>
            <person name="Pelletier E."/>
            <person name="Niang G."/>
            <person name="Scheremetjew M."/>
            <person name="Finn R."/>
            <person name="Kale V."/>
            <person name="Holt S."/>
            <person name="Cochrane G."/>
            <person name="Meng A."/>
            <person name="Brown T."/>
            <person name="Cohen L."/>
        </authorList>
    </citation>
    <scope>NUCLEOTIDE SEQUENCE</scope>
    <source>
        <strain evidence="3">CCMP 410</strain>
    </source>
</reference>
<organism evidence="3">
    <name type="scientific">Grammatophora oceanica</name>
    <dbReference type="NCBI Taxonomy" id="210454"/>
    <lineage>
        <taxon>Eukaryota</taxon>
        <taxon>Sar</taxon>
        <taxon>Stramenopiles</taxon>
        <taxon>Ochrophyta</taxon>
        <taxon>Bacillariophyta</taxon>
        <taxon>Fragilariophyceae</taxon>
        <taxon>Fragilariophycidae</taxon>
        <taxon>Rhabdonematales</taxon>
        <taxon>Grammatophoraceae</taxon>
        <taxon>Grammatophora</taxon>
    </lineage>
</organism>
<name>A0A7S1V3Y6_9STRA</name>
<feature type="compositionally biased region" description="Basic and acidic residues" evidence="1">
    <location>
        <begin position="213"/>
        <end position="223"/>
    </location>
</feature>
<feature type="compositionally biased region" description="Polar residues" evidence="1">
    <location>
        <begin position="224"/>
        <end position="233"/>
    </location>
</feature>
<feature type="compositionally biased region" description="Low complexity" evidence="1">
    <location>
        <begin position="68"/>
        <end position="77"/>
    </location>
</feature>
<dbReference type="AlphaFoldDB" id="A0A7S1V3Y6"/>
<gene>
    <name evidence="3" type="ORF">GOCE00092_LOCUS15052</name>
</gene>
<feature type="region of interest" description="Disordered" evidence="1">
    <location>
        <begin position="1"/>
        <end position="78"/>
    </location>
</feature>
<keyword evidence="2" id="KW-1133">Transmembrane helix</keyword>
<feature type="transmembrane region" description="Helical" evidence="2">
    <location>
        <begin position="262"/>
        <end position="282"/>
    </location>
</feature>
<evidence type="ECO:0000313" key="3">
    <source>
        <dbReference type="EMBL" id="CAD9287156.1"/>
    </source>
</evidence>
<accession>A0A7S1V3Y6</accession>
<feature type="region of interest" description="Disordered" evidence="1">
    <location>
        <begin position="125"/>
        <end position="174"/>
    </location>
</feature>
<feature type="compositionally biased region" description="Polar residues" evidence="1">
    <location>
        <begin position="58"/>
        <end position="67"/>
    </location>
</feature>
<feature type="compositionally biased region" description="Basic residues" evidence="1">
    <location>
        <begin position="133"/>
        <end position="148"/>
    </location>
</feature>
<proteinExistence type="predicted"/>
<feature type="region of interest" description="Disordered" evidence="1">
    <location>
        <begin position="204"/>
        <end position="236"/>
    </location>
</feature>
<evidence type="ECO:0000256" key="2">
    <source>
        <dbReference type="SAM" id="Phobius"/>
    </source>
</evidence>
<keyword evidence="2" id="KW-0472">Membrane</keyword>
<protein>
    <submittedName>
        <fullName evidence="3">Uncharacterized protein</fullName>
    </submittedName>
</protein>
<feature type="transmembrane region" description="Helical" evidence="2">
    <location>
        <begin position="434"/>
        <end position="452"/>
    </location>
</feature>
<sequence>MAGLATAEVQHDIESPKGATAFNERTESSPEVPGANTLSVTGDALVVDGSSASPPPGETTSSSAVPSNYNTANNNTNDVFAEVPTVSPSIIMEEKPALTSIAMMSEPVLNTTDDMIRQNVLEQRQAVSERKGSKMKKSKSEKKKKKKSNKESKRSVTIGTAMVAPSPPPIGQHQTNLASIKQEGLPDWLLDHLEQQYNATRAATEAAIASTERGGKTNSKDEPSSTATESMRSGSVPGDEEVFDLYDDIYSMIFLSPIYSSAMLFSLLSFILKICLYLFLAIELGRNGKASFQTGPKDALVVAAQFFMLPVAVAIQEDLIGSYALVANIRYDKTIRQKAPHATKTKWIFASICRFVDGLMSLGINFCLLLQATDVLTLFLNFAALQFLQTIDNVAFGLAKDGYLTDAIENVAELAATLTLPKKVDSFKNTLDTLLFLITFLFLLIGWIIVTVRQQTNDLEVV</sequence>